<protein>
    <submittedName>
        <fullName evidence="4">Siderophore-interacting protein</fullName>
    </submittedName>
</protein>
<proteinExistence type="predicted"/>
<dbReference type="GO" id="GO:0016989">
    <property type="term" value="F:sigma factor antagonist activity"/>
    <property type="evidence" value="ECO:0007669"/>
    <property type="project" value="TreeGrafter"/>
</dbReference>
<dbReference type="AlphaFoldDB" id="A0A4V1M131"/>
<evidence type="ECO:0000259" key="3">
    <source>
        <dbReference type="Pfam" id="PF16344"/>
    </source>
</evidence>
<dbReference type="Gene3D" id="3.55.50.30">
    <property type="match status" value="1"/>
</dbReference>
<evidence type="ECO:0000256" key="1">
    <source>
        <dbReference type="SAM" id="Phobius"/>
    </source>
</evidence>
<evidence type="ECO:0000259" key="2">
    <source>
        <dbReference type="Pfam" id="PF04773"/>
    </source>
</evidence>
<dbReference type="Gene3D" id="2.60.120.1440">
    <property type="match status" value="1"/>
</dbReference>
<gene>
    <name evidence="4" type="ORF">CP965_12405</name>
</gene>
<keyword evidence="5" id="KW-1185">Reference proteome</keyword>
<organism evidence="4 5">
    <name type="scientific">Halarcobacter mediterraneus</name>
    <dbReference type="NCBI Taxonomy" id="2023153"/>
    <lineage>
        <taxon>Bacteria</taxon>
        <taxon>Pseudomonadati</taxon>
        <taxon>Campylobacterota</taxon>
        <taxon>Epsilonproteobacteria</taxon>
        <taxon>Campylobacterales</taxon>
        <taxon>Arcobacteraceae</taxon>
        <taxon>Halarcobacter</taxon>
    </lineage>
</organism>
<feature type="domain" description="Protein FecR C-terminal" evidence="3">
    <location>
        <begin position="255"/>
        <end position="323"/>
    </location>
</feature>
<dbReference type="PIRSF" id="PIRSF018266">
    <property type="entry name" value="FecR"/>
    <property type="match status" value="1"/>
</dbReference>
<feature type="domain" description="FecR protein" evidence="2">
    <location>
        <begin position="126"/>
        <end position="209"/>
    </location>
</feature>
<sequence length="327" mass="37997">MTKKEQIEEQASHWVSLELEGQNLYKNKDFLSWIKENDSHKIAFEEEKKFINELHCLPKDFIDELKNEVNESIEQRNKKRQSKNKFLKIFTSISSAACIAFVLYLSFFMENITFSKQYLASNKVLKNITLPDNSKITLNTNTKIDVKYYERKREIFLSEGKAVFDVEANKQRPFIIKTQRVDITVLGTKFEVINSKNQIQVNVTEGVVKVTNPHFHDSLLVRVEKAQSATLDKYSNLKKLEKIDIKKVAPWSEGKFSFYQESIENIIKEFSKYIDIDVKIENEKIASLPISGNFSANSFDDFLKVLPLVHPITVKEEKGKILIKDNI</sequence>
<reference evidence="4 5" key="1">
    <citation type="submission" date="2017-09" db="EMBL/GenBank/DDBJ databases">
        <title>Genomics of the genus Arcobacter.</title>
        <authorList>
            <person name="Perez-Cataluna A."/>
            <person name="Figueras M.J."/>
            <person name="Salas-Masso N."/>
        </authorList>
    </citation>
    <scope>NUCLEOTIDE SEQUENCE [LARGE SCALE GENOMIC DNA]</scope>
    <source>
        <strain evidence="4 5">F156-34</strain>
    </source>
</reference>
<keyword evidence="1" id="KW-1133">Transmembrane helix</keyword>
<comment type="caution">
    <text evidence="4">The sequence shown here is derived from an EMBL/GenBank/DDBJ whole genome shotgun (WGS) entry which is preliminary data.</text>
</comment>
<dbReference type="PANTHER" id="PTHR30273:SF2">
    <property type="entry name" value="PROTEIN FECR"/>
    <property type="match status" value="1"/>
</dbReference>
<dbReference type="EMBL" id="NXIE01000005">
    <property type="protein sequence ID" value="RXK11973.1"/>
    <property type="molecule type" value="Genomic_DNA"/>
</dbReference>
<feature type="transmembrane region" description="Helical" evidence="1">
    <location>
        <begin position="86"/>
        <end position="109"/>
    </location>
</feature>
<dbReference type="OrthoDB" id="5342413at2"/>
<dbReference type="Proteomes" id="UP000289718">
    <property type="component" value="Unassembled WGS sequence"/>
</dbReference>
<dbReference type="Pfam" id="PF16344">
    <property type="entry name" value="FecR_C"/>
    <property type="match status" value="1"/>
</dbReference>
<keyword evidence="1" id="KW-0472">Membrane</keyword>
<dbReference type="InterPro" id="IPR006860">
    <property type="entry name" value="FecR"/>
</dbReference>
<dbReference type="Pfam" id="PF04773">
    <property type="entry name" value="FecR"/>
    <property type="match status" value="1"/>
</dbReference>
<keyword evidence="1" id="KW-0812">Transmembrane</keyword>
<dbReference type="PANTHER" id="PTHR30273">
    <property type="entry name" value="PERIPLASMIC SIGNAL SENSOR AND SIGMA FACTOR ACTIVATOR FECR-RELATED"/>
    <property type="match status" value="1"/>
</dbReference>
<name>A0A4V1M131_9BACT</name>
<dbReference type="InterPro" id="IPR032508">
    <property type="entry name" value="FecR_C"/>
</dbReference>
<accession>A0A4V1M131</accession>
<evidence type="ECO:0000313" key="4">
    <source>
        <dbReference type="EMBL" id="RXK11973.1"/>
    </source>
</evidence>
<evidence type="ECO:0000313" key="5">
    <source>
        <dbReference type="Proteomes" id="UP000289718"/>
    </source>
</evidence>
<dbReference type="RefSeq" id="WP_129062426.1">
    <property type="nucleotide sequence ID" value="NZ_NXIE01000005.1"/>
</dbReference>
<dbReference type="InterPro" id="IPR012373">
    <property type="entry name" value="Ferrdict_sens_TM"/>
</dbReference>